<name>A0A7C1W0L1_DESA2</name>
<sequence length="191" mass="22146">MIATVNGREMSVSPALENLEQLLLYMMETQKDEEIVEVRVNGERFSEAYEHQARSVMLKEISSIEIITEKRGVLAAEFLKDVSSYIEMLKKGFFESAILLRDFEKEHQGYKLLAQSLDMLKAFLEHLNNVLPYLKGGEKIKMEKNYKKFLKTFAPLTEEIILSQEVADSMLLADLIEYEFIPLLDKWKEAL</sequence>
<evidence type="ECO:0000313" key="2">
    <source>
        <dbReference type="EMBL" id="HEC68397.1"/>
    </source>
</evidence>
<evidence type="ECO:0000259" key="1">
    <source>
        <dbReference type="Pfam" id="PF26159"/>
    </source>
</evidence>
<accession>A0A7C1W0L1</accession>
<dbReference type="EMBL" id="DRIH01000222">
    <property type="protein sequence ID" value="HEC68397.1"/>
    <property type="molecule type" value="Genomic_DNA"/>
</dbReference>
<dbReference type="Proteomes" id="UP000885738">
    <property type="component" value="Unassembled WGS sequence"/>
</dbReference>
<dbReference type="InterPro" id="IPR058356">
    <property type="entry name" value="DUF8043"/>
</dbReference>
<reference evidence="2" key="1">
    <citation type="journal article" date="2020" name="mSystems">
        <title>Genome- and Community-Level Interaction Insights into Carbon Utilization and Element Cycling Functions of Hydrothermarchaeota in Hydrothermal Sediment.</title>
        <authorList>
            <person name="Zhou Z."/>
            <person name="Liu Y."/>
            <person name="Xu W."/>
            <person name="Pan J."/>
            <person name="Luo Z.H."/>
            <person name="Li M."/>
        </authorList>
    </citation>
    <scope>NUCLEOTIDE SEQUENCE [LARGE SCALE GENOMIC DNA]</scope>
    <source>
        <strain evidence="2">HyVt-389</strain>
    </source>
</reference>
<dbReference type="Pfam" id="PF26159">
    <property type="entry name" value="DUF8043"/>
    <property type="match status" value="1"/>
</dbReference>
<protein>
    <recommendedName>
        <fullName evidence="1">DUF8043 domain-containing protein</fullName>
    </recommendedName>
</protein>
<feature type="domain" description="DUF8043" evidence="1">
    <location>
        <begin position="3"/>
        <end position="68"/>
    </location>
</feature>
<dbReference type="AlphaFoldDB" id="A0A7C1W0L1"/>
<proteinExistence type="predicted"/>
<gene>
    <name evidence="2" type="ORF">ENI35_06280</name>
</gene>
<organism evidence="2">
    <name type="scientific">Desulfofervidus auxilii</name>
    <dbReference type="NCBI Taxonomy" id="1621989"/>
    <lineage>
        <taxon>Bacteria</taxon>
        <taxon>Pseudomonadati</taxon>
        <taxon>Thermodesulfobacteriota</taxon>
        <taxon>Candidatus Desulfofervidia</taxon>
        <taxon>Candidatus Desulfofervidales</taxon>
        <taxon>Candidatus Desulfofervidaceae</taxon>
        <taxon>Candidatus Desulfofervidus</taxon>
    </lineage>
</organism>
<comment type="caution">
    <text evidence="2">The sequence shown here is derived from an EMBL/GenBank/DDBJ whole genome shotgun (WGS) entry which is preliminary data.</text>
</comment>